<reference evidence="3 4" key="1">
    <citation type="journal article" date="2015" name="Genome Announc.">
        <title>Expanding the biotechnology potential of lactobacilli through comparative genomics of 213 strains and associated genera.</title>
        <authorList>
            <person name="Sun Z."/>
            <person name="Harris H.M."/>
            <person name="McCann A."/>
            <person name="Guo C."/>
            <person name="Argimon S."/>
            <person name="Zhang W."/>
            <person name="Yang X."/>
            <person name="Jeffery I.B."/>
            <person name="Cooney J.C."/>
            <person name="Kagawa T.F."/>
            <person name="Liu W."/>
            <person name="Song Y."/>
            <person name="Salvetti E."/>
            <person name="Wrobel A."/>
            <person name="Rasinkangas P."/>
            <person name="Parkhill J."/>
            <person name="Rea M.C."/>
            <person name="O'Sullivan O."/>
            <person name="Ritari J."/>
            <person name="Douillard F.P."/>
            <person name="Paul Ross R."/>
            <person name="Yang R."/>
            <person name="Briner A.E."/>
            <person name="Felis G.E."/>
            <person name="de Vos W.M."/>
            <person name="Barrangou R."/>
            <person name="Klaenhammer T.R."/>
            <person name="Caufield P.W."/>
            <person name="Cui Y."/>
            <person name="Zhang H."/>
            <person name="O'Toole P.W."/>
        </authorList>
    </citation>
    <scope>NUCLEOTIDE SEQUENCE [LARGE SCALE GENOMIC DNA]</scope>
    <source>
        <strain evidence="3 4">DSM 16982</strain>
    </source>
</reference>
<dbReference type="PANTHER" id="PTHR45947:SF3">
    <property type="entry name" value="SULFOQUINOVOSYL TRANSFERASE SQD2"/>
    <property type="match status" value="1"/>
</dbReference>
<keyword evidence="3" id="KW-0808">Transferase</keyword>
<accession>A0A0R1WC99</accession>
<dbReference type="PANTHER" id="PTHR45947">
    <property type="entry name" value="SULFOQUINOVOSYL TRANSFERASE SQD2"/>
    <property type="match status" value="1"/>
</dbReference>
<dbReference type="Proteomes" id="UP000051302">
    <property type="component" value="Unassembled WGS sequence"/>
</dbReference>
<keyword evidence="4" id="KW-1185">Reference proteome</keyword>
<evidence type="ECO:0000313" key="4">
    <source>
        <dbReference type="Proteomes" id="UP000051302"/>
    </source>
</evidence>
<dbReference type="Gene3D" id="3.40.50.2000">
    <property type="entry name" value="Glycogen Phosphorylase B"/>
    <property type="match status" value="2"/>
</dbReference>
<comment type="caution">
    <text evidence="3">The sequence shown here is derived from an EMBL/GenBank/DDBJ whole genome shotgun (WGS) entry which is preliminary data.</text>
</comment>
<dbReference type="SUPFAM" id="SSF53756">
    <property type="entry name" value="UDP-Glycosyltransferase/glycogen phosphorylase"/>
    <property type="match status" value="1"/>
</dbReference>
<feature type="domain" description="Glycosyl transferase family 1" evidence="1">
    <location>
        <begin position="216"/>
        <end position="333"/>
    </location>
</feature>
<evidence type="ECO:0000259" key="1">
    <source>
        <dbReference type="Pfam" id="PF00534"/>
    </source>
</evidence>
<name>A0A0R1WC99_9LACO</name>
<evidence type="ECO:0000313" key="3">
    <source>
        <dbReference type="EMBL" id="KRM15277.1"/>
    </source>
</evidence>
<dbReference type="Pfam" id="PF13439">
    <property type="entry name" value="Glyco_transf_4"/>
    <property type="match status" value="1"/>
</dbReference>
<organism evidence="3 4">
    <name type="scientific">Companilactobacillus nantensis DSM 16982</name>
    <dbReference type="NCBI Taxonomy" id="1423774"/>
    <lineage>
        <taxon>Bacteria</taxon>
        <taxon>Bacillati</taxon>
        <taxon>Bacillota</taxon>
        <taxon>Bacilli</taxon>
        <taxon>Lactobacillales</taxon>
        <taxon>Lactobacillaceae</taxon>
        <taxon>Companilactobacillus</taxon>
    </lineage>
</organism>
<dbReference type="AlphaFoldDB" id="A0A0R1WC99"/>
<dbReference type="GO" id="GO:0016757">
    <property type="term" value="F:glycosyltransferase activity"/>
    <property type="evidence" value="ECO:0007669"/>
    <property type="project" value="InterPro"/>
</dbReference>
<dbReference type="EMBL" id="AZFV01000024">
    <property type="protein sequence ID" value="KRM15277.1"/>
    <property type="molecule type" value="Genomic_DNA"/>
</dbReference>
<feature type="domain" description="Glycosyltransferase subfamily 4-like N-terminal" evidence="2">
    <location>
        <begin position="42"/>
        <end position="183"/>
    </location>
</feature>
<protein>
    <submittedName>
        <fullName evidence="3">Glycosyltransferase</fullName>
    </submittedName>
</protein>
<dbReference type="InterPro" id="IPR050194">
    <property type="entry name" value="Glycosyltransferase_grp1"/>
</dbReference>
<dbReference type="InterPro" id="IPR028098">
    <property type="entry name" value="Glyco_trans_4-like_N"/>
</dbReference>
<proteinExistence type="predicted"/>
<sequence length="378" mass="44111">MYQSSYYRVSDDWFAFIFLTRPVKREYKMKKKIVHIVESFGSGVLSYLSDLVSGLADDYDITILYGERQQTPKNINDYFPSNVKLIKINNFTRNINPVKDIRATLEIRGLLRKIDPDIIHLHSSKAGVLGRLIHYKKHQKVFYTPHGYAFLNEADSKIKHLIYYDAEKILGFRNIETIACSKSEYLSSLKVTKHSKYINNSINTHKLDTFFSDDSNTQDVVFTVGRIDEQKNPLLFNEIAELMPNMKFIWFGDGNQRSLLTANNIKVTGWLPREELLQKTQKYKYFILTSKWEGLPISLLEAMYFKKICFVTNVAGNKDTIIDKVDGYCFDTTKQFLEDFESRDVGLGLAAHKKIQKEFSRERMLGEYIETYERHNND</sequence>
<dbReference type="Pfam" id="PF00534">
    <property type="entry name" value="Glycos_transf_1"/>
    <property type="match status" value="1"/>
</dbReference>
<evidence type="ECO:0000259" key="2">
    <source>
        <dbReference type="Pfam" id="PF13439"/>
    </source>
</evidence>
<gene>
    <name evidence="3" type="ORF">FD31_GL001285</name>
</gene>
<dbReference type="STRING" id="1423774.FD31_GL001285"/>
<dbReference type="InterPro" id="IPR001296">
    <property type="entry name" value="Glyco_trans_1"/>
</dbReference>
<dbReference type="PATRIC" id="fig|1423774.3.peg.1336"/>